<dbReference type="AlphaFoldDB" id="A0A0M3T1P9"/>
<keyword evidence="4 6" id="KW-0699">rRNA-binding</keyword>
<protein>
    <recommendedName>
        <fullName evidence="4">Large ribosomal subunit protein uL6</fullName>
    </recommendedName>
</protein>
<dbReference type="GO" id="GO:0022625">
    <property type="term" value="C:cytosolic large ribosomal subunit"/>
    <property type="evidence" value="ECO:0007669"/>
    <property type="project" value="UniProtKB-UniRule"/>
</dbReference>
<dbReference type="InterPro" id="IPR036789">
    <property type="entry name" value="Ribosomal_uL6-like_a/b-dom_sf"/>
</dbReference>
<feature type="domain" description="Large ribosomal subunit protein uL6 alpha-beta" evidence="7">
    <location>
        <begin position="11"/>
        <end position="86"/>
    </location>
</feature>
<dbReference type="GO" id="GO:0002181">
    <property type="term" value="P:cytoplasmic translation"/>
    <property type="evidence" value="ECO:0007669"/>
    <property type="project" value="TreeGrafter"/>
</dbReference>
<dbReference type="EMBL" id="CP006911">
    <property type="protein sequence ID" value="ALE01385.1"/>
    <property type="molecule type" value="Genomic_DNA"/>
</dbReference>
<dbReference type="PIRSF" id="PIRSF002162">
    <property type="entry name" value="Ribosomal_L6"/>
    <property type="match status" value="1"/>
</dbReference>
<keyword evidence="4 6" id="KW-0694">RNA-binding</keyword>
<dbReference type="PROSITE" id="PS00525">
    <property type="entry name" value="RIBOSOMAL_L6_1"/>
    <property type="match status" value="1"/>
</dbReference>
<dbReference type="InterPro" id="IPR002358">
    <property type="entry name" value="Ribosomal_uL6_CS"/>
</dbReference>
<evidence type="ECO:0000256" key="2">
    <source>
        <dbReference type="ARBA" id="ARBA00022980"/>
    </source>
</evidence>
<keyword evidence="9" id="KW-1185">Reference proteome</keyword>
<evidence type="ECO:0000256" key="5">
    <source>
        <dbReference type="RuleBase" id="RU003869"/>
    </source>
</evidence>
<dbReference type="PANTHER" id="PTHR11655">
    <property type="entry name" value="60S/50S RIBOSOMAL PROTEIN L6/L9"/>
    <property type="match status" value="1"/>
</dbReference>
<evidence type="ECO:0000256" key="3">
    <source>
        <dbReference type="ARBA" id="ARBA00023274"/>
    </source>
</evidence>
<dbReference type="RefSeq" id="WP_020025154.1">
    <property type="nucleotide sequence ID" value="NZ_CP006911.1"/>
</dbReference>
<dbReference type="HAMAP" id="MF_01365_B">
    <property type="entry name" value="Ribosomal_uL6_B"/>
    <property type="match status" value="1"/>
</dbReference>
<feature type="domain" description="Large ribosomal subunit protein uL6 alpha-beta" evidence="7">
    <location>
        <begin position="94"/>
        <end position="168"/>
    </location>
</feature>
<keyword evidence="3 4" id="KW-0687">Ribonucleoprotein</keyword>
<sequence>MSRIAKAPITIPEGVNITHADGVMSVKGKLGEMTMHVNSLVQVSNNDNVLTFEPNQVSKKLEKSAWAQAGTVRANTANLIKGVTDGWEKKLTLIGVGYRAKAQGKVLNLTLGFSHPVNYQLPEGISVETPTQTEVVVKGIDKQKVGQAAAEIRAFRPPEPYKGKGVRYSDEQVVRKAAKKK</sequence>
<dbReference type="PATRIC" id="fig|1125411.7.peg.283"/>
<dbReference type="OrthoDB" id="9805007at2"/>
<dbReference type="STRING" id="1125411.W908_01445"/>
<evidence type="ECO:0000259" key="7">
    <source>
        <dbReference type="Pfam" id="PF00347"/>
    </source>
</evidence>
<dbReference type="Proteomes" id="UP000068905">
    <property type="component" value="Chromosome"/>
</dbReference>
<dbReference type="NCBIfam" id="TIGR03654">
    <property type="entry name" value="L6_bact"/>
    <property type="match status" value="1"/>
</dbReference>
<dbReference type="GO" id="GO:0019843">
    <property type="term" value="F:rRNA binding"/>
    <property type="evidence" value="ECO:0007669"/>
    <property type="project" value="UniProtKB-UniRule"/>
</dbReference>
<proteinExistence type="inferred from homology"/>
<organism evidence="8 9">
    <name type="scientific">Candidatus Pseudothioglobus singularis PS1</name>
    <dbReference type="NCBI Taxonomy" id="1125411"/>
    <lineage>
        <taxon>Bacteria</taxon>
        <taxon>Pseudomonadati</taxon>
        <taxon>Pseudomonadota</taxon>
        <taxon>Gammaproteobacteria</taxon>
        <taxon>Candidatus Pseudothioglobaceae</taxon>
        <taxon>Candidatus Pseudothioglobus</taxon>
    </lineage>
</organism>
<dbReference type="SUPFAM" id="SSF56053">
    <property type="entry name" value="Ribosomal protein L6"/>
    <property type="match status" value="2"/>
</dbReference>
<evidence type="ECO:0000313" key="8">
    <source>
        <dbReference type="EMBL" id="ALE01385.1"/>
    </source>
</evidence>
<dbReference type="FunFam" id="3.90.930.12:FF:000001">
    <property type="entry name" value="50S ribosomal protein L6"/>
    <property type="match status" value="1"/>
</dbReference>
<evidence type="ECO:0000256" key="1">
    <source>
        <dbReference type="ARBA" id="ARBA00009356"/>
    </source>
</evidence>
<dbReference type="GO" id="GO:0003735">
    <property type="term" value="F:structural constituent of ribosome"/>
    <property type="evidence" value="ECO:0007669"/>
    <property type="project" value="UniProtKB-UniRule"/>
</dbReference>
<dbReference type="PRINTS" id="PR00059">
    <property type="entry name" value="RIBOSOMALL6"/>
</dbReference>
<comment type="similarity">
    <text evidence="1 4 5">Belongs to the universal ribosomal protein uL6 family.</text>
</comment>
<dbReference type="InterPro" id="IPR000702">
    <property type="entry name" value="Ribosomal_uL6-like"/>
</dbReference>
<comment type="subunit">
    <text evidence="4">Part of the 50S ribosomal subunit.</text>
</comment>
<evidence type="ECO:0000313" key="9">
    <source>
        <dbReference type="Proteomes" id="UP000068905"/>
    </source>
</evidence>
<dbReference type="Gene3D" id="3.90.930.12">
    <property type="entry name" value="Ribosomal protein L6, alpha-beta domain"/>
    <property type="match status" value="2"/>
</dbReference>
<name>A0A0M3T1P9_9GAMM</name>
<evidence type="ECO:0000256" key="6">
    <source>
        <dbReference type="RuleBase" id="RU003870"/>
    </source>
</evidence>
<gene>
    <name evidence="4" type="primary">rplF</name>
    <name evidence="8" type="ORF">W908_01445</name>
</gene>
<dbReference type="InterPro" id="IPR020040">
    <property type="entry name" value="Ribosomal_uL6_a/b-dom"/>
</dbReference>
<dbReference type="KEGG" id="tsn:W908_01445"/>
<reference evidence="8 9" key="1">
    <citation type="journal article" date="2015" name="Genome Announc.">
        <title>Genome Sequence of 'Candidatus Thioglobus singularis' Strain PS1, a Mixotroph from the SUP05 Clade of Marine Gammaproteobacteria.</title>
        <authorList>
            <person name="Marshall K.T."/>
            <person name="Morris R.M."/>
        </authorList>
    </citation>
    <scope>NUCLEOTIDE SEQUENCE [LARGE SCALE GENOMIC DNA]</scope>
    <source>
        <strain evidence="8 9">PS1</strain>
    </source>
</reference>
<keyword evidence="2 4" id="KW-0689">Ribosomal protein</keyword>
<comment type="function">
    <text evidence="4 6">This protein binds to the 23S rRNA, and is important in its secondary structure. It is located near the subunit interface in the base of the L7/L12 stalk, and near the tRNA binding site of the peptidyltransferase center.</text>
</comment>
<dbReference type="PANTHER" id="PTHR11655:SF14">
    <property type="entry name" value="LARGE RIBOSOMAL SUBUNIT PROTEIN UL6M"/>
    <property type="match status" value="1"/>
</dbReference>
<evidence type="ECO:0000256" key="4">
    <source>
        <dbReference type="HAMAP-Rule" id="MF_01365"/>
    </source>
</evidence>
<dbReference type="Pfam" id="PF00347">
    <property type="entry name" value="Ribosomal_L6"/>
    <property type="match status" value="2"/>
</dbReference>
<accession>A0A0M3T1P9</accession>
<dbReference type="InterPro" id="IPR019906">
    <property type="entry name" value="Ribosomal_uL6_bac-type"/>
</dbReference>